<dbReference type="AlphaFoldDB" id="A0A2S4PTQ1"/>
<proteinExistence type="predicted"/>
<dbReference type="Proteomes" id="UP000237438">
    <property type="component" value="Unassembled WGS sequence"/>
</dbReference>
<evidence type="ECO:0000256" key="1">
    <source>
        <dbReference type="SAM" id="MobiDB-lite"/>
    </source>
</evidence>
<organism evidence="2 3">
    <name type="scientific">Erysiphe pulchra</name>
    <dbReference type="NCBI Taxonomy" id="225359"/>
    <lineage>
        <taxon>Eukaryota</taxon>
        <taxon>Fungi</taxon>
        <taxon>Dikarya</taxon>
        <taxon>Ascomycota</taxon>
        <taxon>Pezizomycotina</taxon>
        <taxon>Leotiomycetes</taxon>
        <taxon>Erysiphales</taxon>
        <taxon>Erysiphaceae</taxon>
        <taxon>Erysiphe</taxon>
    </lineage>
</organism>
<dbReference type="OrthoDB" id="5305418at2759"/>
<dbReference type="InterPro" id="IPR035186">
    <property type="entry name" value="DUF5308"/>
</dbReference>
<protein>
    <submittedName>
        <fullName evidence="2">Uncharacterized protein</fullName>
    </submittedName>
</protein>
<dbReference type="EMBL" id="PEDP01000617">
    <property type="protein sequence ID" value="POS85406.1"/>
    <property type="molecule type" value="Genomic_DNA"/>
</dbReference>
<evidence type="ECO:0000313" key="3">
    <source>
        <dbReference type="Proteomes" id="UP000237438"/>
    </source>
</evidence>
<comment type="caution">
    <text evidence="2">The sequence shown here is derived from an EMBL/GenBank/DDBJ whole genome shotgun (WGS) entry which is preliminary data.</text>
</comment>
<dbReference type="Pfam" id="PF17233">
    <property type="entry name" value="DUF5308"/>
    <property type="match status" value="1"/>
</dbReference>
<accession>A0A2S4PTQ1</accession>
<gene>
    <name evidence="2" type="ORF">EPUL_002261</name>
</gene>
<keyword evidence="3" id="KW-1185">Reference proteome</keyword>
<feature type="region of interest" description="Disordered" evidence="1">
    <location>
        <begin position="83"/>
        <end position="108"/>
    </location>
</feature>
<evidence type="ECO:0000313" key="2">
    <source>
        <dbReference type="EMBL" id="POS85406.1"/>
    </source>
</evidence>
<name>A0A2S4PTQ1_9PEZI</name>
<feature type="compositionally biased region" description="Polar residues" evidence="1">
    <location>
        <begin position="89"/>
        <end position="103"/>
    </location>
</feature>
<reference evidence="2 3" key="1">
    <citation type="submission" date="2017-10" db="EMBL/GenBank/DDBJ databases">
        <title>Development of genomic resources for the powdery mildew, Erysiphe pulchra.</title>
        <authorList>
            <person name="Wadl P.A."/>
            <person name="Mack B.M."/>
            <person name="Moore G."/>
            <person name="Beltz S.B."/>
        </authorList>
    </citation>
    <scope>NUCLEOTIDE SEQUENCE [LARGE SCALE GENOMIC DNA]</scope>
    <source>
        <strain evidence="2">Cflorida</strain>
    </source>
</reference>
<sequence>MNPVISTDSKRVALHLSDRALSPIFSSADLDYYSIYVALTAYDASLRFGAGIPLSIMIETKSSGPILLSSYLNPYDIYKHEDHKKGQPFKNSKTKAQSIGSSSRTKDTDKEIINRPIEKFDVEIDNTSLPLPPLLIASAVAQSSMDAAEANNGIKKLVMAGRECQKAWIKEHDEGNASVGMI</sequence>